<dbReference type="Gene3D" id="2.60.120.620">
    <property type="entry name" value="q2cbj1_9rhob like domain"/>
    <property type="match status" value="1"/>
</dbReference>
<dbReference type="AlphaFoldDB" id="A0A8J3JRW6"/>
<evidence type="ECO:0000313" key="1">
    <source>
        <dbReference type="EMBL" id="GIF85538.1"/>
    </source>
</evidence>
<dbReference type="SUPFAM" id="SSF51197">
    <property type="entry name" value="Clavaminate synthase-like"/>
    <property type="match status" value="1"/>
</dbReference>
<dbReference type="Proteomes" id="UP000601223">
    <property type="component" value="Unassembled WGS sequence"/>
</dbReference>
<keyword evidence="2" id="KW-1185">Reference proteome</keyword>
<dbReference type="InterPro" id="IPR008775">
    <property type="entry name" value="Phytyl_CoA_dOase-like"/>
</dbReference>
<reference evidence="1 2" key="1">
    <citation type="submission" date="2021-01" db="EMBL/GenBank/DDBJ databases">
        <title>Whole genome shotgun sequence of Catellatospora bangladeshensis NBRC 107357.</title>
        <authorList>
            <person name="Komaki H."/>
            <person name="Tamura T."/>
        </authorList>
    </citation>
    <scope>NUCLEOTIDE SEQUENCE [LARGE SCALE GENOMIC DNA]</scope>
    <source>
        <strain evidence="1 2">NBRC 107357</strain>
    </source>
</reference>
<dbReference type="PANTHER" id="PTHR20883:SF48">
    <property type="entry name" value="ECTOINE DIOXYGENASE"/>
    <property type="match status" value="1"/>
</dbReference>
<dbReference type="Pfam" id="PF05721">
    <property type="entry name" value="PhyH"/>
    <property type="match status" value="1"/>
</dbReference>
<dbReference type="GO" id="GO:0005506">
    <property type="term" value="F:iron ion binding"/>
    <property type="evidence" value="ECO:0007669"/>
    <property type="project" value="UniProtKB-ARBA"/>
</dbReference>
<evidence type="ECO:0008006" key="3">
    <source>
        <dbReference type="Google" id="ProtNLM"/>
    </source>
</evidence>
<proteinExistence type="predicted"/>
<dbReference type="EMBL" id="BONF01000048">
    <property type="protein sequence ID" value="GIF85538.1"/>
    <property type="molecule type" value="Genomic_DNA"/>
</dbReference>
<dbReference type="PANTHER" id="PTHR20883">
    <property type="entry name" value="PHYTANOYL-COA DIOXYGENASE DOMAIN CONTAINING 1"/>
    <property type="match status" value="1"/>
</dbReference>
<accession>A0A8J3JRW6</accession>
<gene>
    <name evidence="1" type="ORF">Cba03nite_68870</name>
</gene>
<comment type="caution">
    <text evidence="1">The sequence shown here is derived from an EMBL/GenBank/DDBJ whole genome shotgun (WGS) entry which is preliminary data.</text>
</comment>
<evidence type="ECO:0000313" key="2">
    <source>
        <dbReference type="Proteomes" id="UP000601223"/>
    </source>
</evidence>
<sequence length="308" mass="35563">MTITSHEPATDYAPLTDADRREFHERGYLHLPGVVSEERVAELQAEADRLYEEHKAVGHLDKTGSLHLLGAVSHSLAFARMLDYGPTFRYIWGLAGWNIYSQHNHLDVNPPYEEDETPRWEWHQDGWRQNSDAEYYEAFYGNIPRPMLSLKVAIVLSDISEPGRGQTLCIPGSHLNNSMYRPTDPEEIAKGPEGAVPWLAKPGDAFIFDRRLWHSRSRNRSQFTRKMLFMSYTYRWIRPVDDMPIDRDSAWYAALTPVQRQLIGEAFGNLKVQNMWGVGEGGWIDDTIPLRAELKERGLLDRSIPWLR</sequence>
<dbReference type="RefSeq" id="WP_203755604.1">
    <property type="nucleotide sequence ID" value="NZ_BONF01000048.1"/>
</dbReference>
<protein>
    <recommendedName>
        <fullName evidence="3">Phytanoyl-CoA dioxygenase</fullName>
    </recommendedName>
</protein>
<dbReference type="GO" id="GO:0016706">
    <property type="term" value="F:2-oxoglutarate-dependent dioxygenase activity"/>
    <property type="evidence" value="ECO:0007669"/>
    <property type="project" value="UniProtKB-ARBA"/>
</dbReference>
<organism evidence="1 2">
    <name type="scientific">Catellatospora bangladeshensis</name>
    <dbReference type="NCBI Taxonomy" id="310355"/>
    <lineage>
        <taxon>Bacteria</taxon>
        <taxon>Bacillati</taxon>
        <taxon>Actinomycetota</taxon>
        <taxon>Actinomycetes</taxon>
        <taxon>Micromonosporales</taxon>
        <taxon>Micromonosporaceae</taxon>
        <taxon>Catellatospora</taxon>
    </lineage>
</organism>
<name>A0A8J3JRW6_9ACTN</name>